<dbReference type="RefSeq" id="WP_196395709.1">
    <property type="nucleotide sequence ID" value="NZ_JADNYM010000005.1"/>
</dbReference>
<protein>
    <submittedName>
        <fullName evidence="1">Uncharacterized protein</fullName>
    </submittedName>
</protein>
<organism evidence="1 2">
    <name type="scientific">Arthrobacter terrae</name>
    <dbReference type="NCBI Taxonomy" id="2935737"/>
    <lineage>
        <taxon>Bacteria</taxon>
        <taxon>Bacillati</taxon>
        <taxon>Actinomycetota</taxon>
        <taxon>Actinomycetes</taxon>
        <taxon>Micrococcales</taxon>
        <taxon>Micrococcaceae</taxon>
        <taxon>Arthrobacter</taxon>
    </lineage>
</organism>
<reference evidence="1 2" key="1">
    <citation type="submission" date="2020-11" db="EMBL/GenBank/DDBJ databases">
        <title>Arthrobacter antarcticus sp. nov., isolated from Antarctic Soil.</title>
        <authorList>
            <person name="Li J."/>
        </authorList>
    </citation>
    <scope>NUCLEOTIDE SEQUENCE [LARGE SCALE GENOMIC DNA]</scope>
    <source>
        <strain evidence="1 2">Z1-20</strain>
    </source>
</reference>
<name>A0A931CHP2_9MICC</name>
<accession>A0A931CHP2</accession>
<dbReference type="AlphaFoldDB" id="A0A931CHP2"/>
<evidence type="ECO:0000313" key="2">
    <source>
        <dbReference type="Proteomes" id="UP000655366"/>
    </source>
</evidence>
<proteinExistence type="predicted"/>
<dbReference type="EMBL" id="JADNYM010000005">
    <property type="protein sequence ID" value="MBG0738772.1"/>
    <property type="molecule type" value="Genomic_DNA"/>
</dbReference>
<dbReference type="Proteomes" id="UP000655366">
    <property type="component" value="Unassembled WGS sequence"/>
</dbReference>
<evidence type="ECO:0000313" key="1">
    <source>
        <dbReference type="EMBL" id="MBG0738772.1"/>
    </source>
</evidence>
<sequence>MAPWPFGQRGGLTVAPFSSHNPLVCAHQAARLQILLTEFEGRYEETSMVLNRLEIVYICAGRLEDGDRVHAVKLALVPPANADEGKGIIGRLRWWWEAREMEARFRHGQRAIDRHLADLHRCAPWKSGQDSGAVQGMA</sequence>
<gene>
    <name evidence="1" type="ORF">IV500_04980</name>
</gene>
<keyword evidence="2" id="KW-1185">Reference proteome</keyword>
<comment type="caution">
    <text evidence="1">The sequence shown here is derived from an EMBL/GenBank/DDBJ whole genome shotgun (WGS) entry which is preliminary data.</text>
</comment>